<dbReference type="EMBL" id="WPIK01000011">
    <property type="protein sequence ID" value="MVN22451.1"/>
    <property type="molecule type" value="Genomic_DNA"/>
</dbReference>
<feature type="transmembrane region" description="Helical" evidence="1">
    <location>
        <begin position="284"/>
        <end position="307"/>
    </location>
</feature>
<feature type="transmembrane region" description="Helical" evidence="1">
    <location>
        <begin position="711"/>
        <end position="730"/>
    </location>
</feature>
<feature type="transmembrane region" description="Helical" evidence="1">
    <location>
        <begin position="790"/>
        <end position="812"/>
    </location>
</feature>
<evidence type="ECO:0000256" key="1">
    <source>
        <dbReference type="SAM" id="Phobius"/>
    </source>
</evidence>
<evidence type="ECO:0008006" key="4">
    <source>
        <dbReference type="Google" id="ProtNLM"/>
    </source>
</evidence>
<feature type="transmembrane region" description="Helical" evidence="1">
    <location>
        <begin position="12"/>
        <end position="33"/>
    </location>
</feature>
<reference evidence="2 3" key="1">
    <citation type="submission" date="2019-12" db="EMBL/GenBank/DDBJ databases">
        <title>Mucilaginibacter sp. HMF7410 genome sequencing and assembly.</title>
        <authorList>
            <person name="Kang H."/>
            <person name="Cha I."/>
            <person name="Kim H."/>
            <person name="Joh K."/>
        </authorList>
    </citation>
    <scope>NUCLEOTIDE SEQUENCE [LARGE SCALE GENOMIC DNA]</scope>
    <source>
        <strain evidence="2 3">HMF7410</strain>
    </source>
</reference>
<evidence type="ECO:0000313" key="3">
    <source>
        <dbReference type="Proteomes" id="UP000462014"/>
    </source>
</evidence>
<feature type="transmembrane region" description="Helical" evidence="1">
    <location>
        <begin position="643"/>
        <end position="661"/>
    </location>
</feature>
<keyword evidence="3" id="KW-1185">Reference proteome</keyword>
<dbReference type="Proteomes" id="UP000462014">
    <property type="component" value="Unassembled WGS sequence"/>
</dbReference>
<proteinExistence type="predicted"/>
<protein>
    <recommendedName>
        <fullName evidence="4">Cache domain-containing protein</fullName>
    </recommendedName>
</protein>
<keyword evidence="1" id="KW-0472">Membrane</keyword>
<feature type="transmembrane region" description="Helical" evidence="1">
    <location>
        <begin position="960"/>
        <end position="981"/>
    </location>
</feature>
<feature type="transmembrane region" description="Helical" evidence="1">
    <location>
        <begin position="673"/>
        <end position="696"/>
    </location>
</feature>
<accession>A0A7K1SYR7</accession>
<organism evidence="2 3">
    <name type="scientific">Mucilaginibacter arboris</name>
    <dbReference type="NCBI Taxonomy" id="2682090"/>
    <lineage>
        <taxon>Bacteria</taxon>
        <taxon>Pseudomonadati</taxon>
        <taxon>Bacteroidota</taxon>
        <taxon>Sphingobacteriia</taxon>
        <taxon>Sphingobacteriales</taxon>
        <taxon>Sphingobacteriaceae</taxon>
        <taxon>Mucilaginibacter</taxon>
    </lineage>
</organism>
<dbReference type="RefSeq" id="WP_157567711.1">
    <property type="nucleotide sequence ID" value="NZ_WPIK01000011.1"/>
</dbReference>
<comment type="caution">
    <text evidence="2">The sequence shown here is derived from an EMBL/GenBank/DDBJ whole genome shotgun (WGS) entry which is preliminary data.</text>
</comment>
<feature type="transmembrane region" description="Helical" evidence="1">
    <location>
        <begin position="254"/>
        <end position="272"/>
    </location>
</feature>
<keyword evidence="1" id="KW-1133">Transmembrane helix</keyword>
<name>A0A7K1SYR7_9SPHI</name>
<evidence type="ECO:0000313" key="2">
    <source>
        <dbReference type="EMBL" id="MVN22451.1"/>
    </source>
</evidence>
<gene>
    <name evidence="2" type="ORF">GO621_13005</name>
</gene>
<feature type="transmembrane region" description="Helical" evidence="1">
    <location>
        <begin position="737"/>
        <end position="758"/>
    </location>
</feature>
<feature type="transmembrane region" description="Helical" evidence="1">
    <location>
        <begin position="595"/>
        <end position="623"/>
    </location>
</feature>
<sequence>MKSFFSSGKGMMAIFGTVLVIVFLGASYMYVYIPIKERRIREQGFRAMQNIDRNIQSKIQNSVSLLNNLLSAYISKSKLDTSIQGYIKKNTFGSFKLTPIEPVNASDFKKIFSSGSDSAYNIAEDIFAQQYILNFYKKRAVKEAYKISMKVDVVQFFKPLMPNDVLFDEYVVFSGKKTVYQTFQSGLSEVKPDSLLSKKNGIKGANILTREIGGTVYQIFLQPVGFTTEGNLIIAGLLTDEKYQYEKKQLPPGVVQLLIIIAIGIIILFPGIKLYHMGSQDRLALFDAVSSIAISMLLMSLLFFCLFKYNVRFRQLKTNDSKDVIADKIVAAFKKEINLNYRILKDLDLLAYKNKSFHHDIGEIGKKNNLVTKASGKNPISSPAETNFKSQIQAILEKEHFPKTDFNQVYWLDQYGQELFKWDSLKYNGPHGNYAQRSYVKNILVNKAYLLNGDPAKPYYLDQIISWTTGVFTTVISRPSILSTADSNIVEALAFNMKCLDRVILPAGYGFAMIDWHGKVLYHADKNRNLNENLLQEFSKHEELQSCIESHSQKSFSTAYLGKDYIVKVKPIKGLPYLIAVFSDNSFIDTRDIEIYCFTLAMLFAFFCFLVLELATVFLVSSTGSYFKKQHFSINWIGPKASFHHYYILSSIFNITVILLLNFTFKVSTFAEFFFMLLFSATAILTFLICLFARRYQKENDSSLLIIKQRAIWALVVFIGLINLLACISLDQFTRFFSFETIALIMGIGLFVFGDYWIKILGKIGANLKKRVTPFTLASWNHVHSFTLMILTRLIITSGIPVVLFYVMAYNYEQNLLIRYRHYDFAHRLIEKEPNADKPYLNDIKNGTSGVYTDNSWISSVAYSAKSDTVQNYLPEEKLTINMLKFFHFYRDSSAIRENHLYQYNAEDSSFFYNHLYKGPLKDTIGTKTFVQNPYKSGYIKVQSKTLNYRFPSFFKNQGIPFWLLMLLLLLIFYRLILSIIEKLFTLKLPETEVWDAIDKEVLLCKDLNKMLMVIGLPGSNKLSYVLSKISSKELKQDDGGTYIYDRKQTGNNNVLLLDLIQIPDNPDPASEDNTRWKKIEEGVFSNDYKLVLINHFEYNIKDETTNRIKLNLLERLMVENKCKIIIFSTIHPTAFLDSLNAQAEEVSGKSSSVQDKSTAGKASVQDLDRWHILLGHYRLLIHPIEHKDFDRKLPDWQQTIVKETQYTHFLNNMQAAAIQATRSFAHHKIPDNSDSLAFKLQVTAHYFYMYIWQSLTKEEKFLLYDLAEDGLVNGFDAYNLSMLISKGVVVRDDTTLKLFNRGFRNFILTAIGNTEVRKIKSQMQDNGNWGKLKTPLLVVIFAILAFLLTSQQEAYSKLIAYVSALAAGIPAVIKLFSLFDTNSAQKSG</sequence>
<keyword evidence="1" id="KW-0812">Transmembrane</keyword>